<dbReference type="Pfam" id="PF17936">
    <property type="entry name" value="Big_6"/>
    <property type="match status" value="1"/>
</dbReference>
<comment type="caution">
    <text evidence="4">The sequence shown here is derived from an EMBL/GenBank/DDBJ whole genome shotgun (WGS) entry which is preliminary data.</text>
</comment>
<feature type="domain" description="Bacterial Ig-like" evidence="3">
    <location>
        <begin position="24"/>
        <end position="95"/>
    </location>
</feature>
<protein>
    <recommendedName>
        <fullName evidence="6">Bacterial Ig-like domain-containing protein</fullName>
    </recommendedName>
</protein>
<dbReference type="InterPro" id="IPR044016">
    <property type="entry name" value="Big_13"/>
</dbReference>
<organism evidence="4 5">
    <name type="scientific">Photobacterium galatheae</name>
    <dbReference type="NCBI Taxonomy" id="1654360"/>
    <lineage>
        <taxon>Bacteria</taxon>
        <taxon>Pseudomonadati</taxon>
        <taxon>Pseudomonadota</taxon>
        <taxon>Gammaproteobacteria</taxon>
        <taxon>Vibrionales</taxon>
        <taxon>Vibrionaceae</taxon>
        <taxon>Photobacterium</taxon>
    </lineage>
</organism>
<dbReference type="RefSeq" id="WP_036753981.1">
    <property type="nucleotide sequence ID" value="NZ_JAGSGC010000004.1"/>
</dbReference>
<keyword evidence="1" id="KW-0732">Signal</keyword>
<evidence type="ECO:0000313" key="4">
    <source>
        <dbReference type="EMBL" id="KDM90988.1"/>
    </source>
</evidence>
<evidence type="ECO:0000313" key="5">
    <source>
        <dbReference type="Proteomes" id="UP000027192"/>
    </source>
</evidence>
<feature type="domain" description="Bacterial Ig" evidence="2">
    <location>
        <begin position="117"/>
        <end position="179"/>
    </location>
</feature>
<dbReference type="Proteomes" id="UP000027192">
    <property type="component" value="Unassembled WGS sequence"/>
</dbReference>
<gene>
    <name evidence="4" type="ORF">EA58_14650</name>
</gene>
<proteinExistence type="predicted"/>
<dbReference type="EMBL" id="JMIB01000027">
    <property type="protein sequence ID" value="KDM90988.1"/>
    <property type="molecule type" value="Genomic_DNA"/>
</dbReference>
<dbReference type="InterPro" id="IPR041498">
    <property type="entry name" value="Big_6"/>
</dbReference>
<evidence type="ECO:0008006" key="6">
    <source>
        <dbReference type="Google" id="ProtNLM"/>
    </source>
</evidence>
<dbReference type="AlphaFoldDB" id="A0A066RUB8"/>
<evidence type="ECO:0000259" key="3">
    <source>
        <dbReference type="Pfam" id="PF19077"/>
    </source>
</evidence>
<feature type="domain" description="Bacterial Ig-like" evidence="3">
    <location>
        <begin position="198"/>
        <end position="287"/>
    </location>
</feature>
<dbReference type="InterPro" id="IPR013783">
    <property type="entry name" value="Ig-like_fold"/>
</dbReference>
<dbReference type="STRING" id="1654360.EA58_14650"/>
<name>A0A066RUB8_9GAMM</name>
<sequence length="372" mass="40158">MKKILAVSIAFAILPCVAQASGLNIGLSAGSDTGASAHDGITQIIQPEFVGVAEPNSDVQITLNGIQFKTKTNSEGFFFWQSMPLADGQYPLIAESHGEKVSSSIIIDTSTDITYEQNFTDGELVLSGQGEPSSSVYGTANGKRIDGFVDENGHWDINLGPVRVGERVDLTAIDVAGNIVSHTFRAQGEHRPHFLDGSLSSFSDSGVRYDDVTKQRSHLIFDGMTTPYSEVHLRLNGVVLSTDAGKDGRWSVTFEDTLQDGNYRWVVDSYSPFGDIRSVSNGLTIDTYAPEISVADFPVMQADGTVQISGTVGEAASIQVTVDNKTYNVFSDSEWSVQAKGLSLGKDYHVGIESMDYAGNSQQVYRTLTVIK</sequence>
<feature type="chain" id="PRO_5001625996" description="Bacterial Ig-like domain-containing protein" evidence="1">
    <location>
        <begin position="21"/>
        <end position="372"/>
    </location>
</feature>
<accession>A0A066RUB8</accession>
<dbReference type="OrthoDB" id="5829786at2"/>
<keyword evidence="5" id="KW-1185">Reference proteome</keyword>
<dbReference type="Pfam" id="PF19077">
    <property type="entry name" value="Big_13"/>
    <property type="match status" value="2"/>
</dbReference>
<evidence type="ECO:0000259" key="2">
    <source>
        <dbReference type="Pfam" id="PF17936"/>
    </source>
</evidence>
<dbReference type="Gene3D" id="2.60.40.10">
    <property type="entry name" value="Immunoglobulins"/>
    <property type="match status" value="4"/>
</dbReference>
<evidence type="ECO:0000256" key="1">
    <source>
        <dbReference type="SAM" id="SignalP"/>
    </source>
</evidence>
<reference evidence="4 5" key="1">
    <citation type="submission" date="2014-04" db="EMBL/GenBank/DDBJ databases">
        <title>Draft genome sequence of Photobacterium halotolerans S2753: a solonamide, ngercheumicin and holomycin producer.</title>
        <authorList>
            <person name="Machado H.R."/>
            <person name="Gram L."/>
        </authorList>
    </citation>
    <scope>NUCLEOTIDE SEQUENCE [LARGE SCALE GENOMIC DNA]</scope>
    <source>
        <strain evidence="4 5">S2753</strain>
    </source>
</reference>
<feature type="signal peptide" evidence="1">
    <location>
        <begin position="1"/>
        <end position="20"/>
    </location>
</feature>
<dbReference type="NCBIfam" id="NF033510">
    <property type="entry name" value="Ca_tandemer"/>
    <property type="match status" value="1"/>
</dbReference>